<protein>
    <submittedName>
        <fullName evidence="1">Uncharacterized protein</fullName>
    </submittedName>
</protein>
<reference evidence="1" key="1">
    <citation type="submission" date="2022-11" db="EMBL/GenBank/DDBJ databases">
        <title>Genome Sequence of Boeremia exigua.</title>
        <authorList>
            <person name="Buettner E."/>
        </authorList>
    </citation>
    <scope>NUCLEOTIDE SEQUENCE</scope>
    <source>
        <strain evidence="1">CU02</strain>
    </source>
</reference>
<dbReference type="EMBL" id="JAPHNI010000186">
    <property type="protein sequence ID" value="KAJ8114573.1"/>
    <property type="molecule type" value="Genomic_DNA"/>
</dbReference>
<sequence>MAEKRFTVWKVHSNICWPTEQISVDTIVQMRSVTKCNGSLQTEGRRGRGEPQCQGYRRADRSPVHAITRYRPTAQFYSTSRCSAQKVDMVYNWDDKEADCYRLYVEEKKSLDEVISYWETQGFTPSKRAFQTQFKRWDFPSKQNPAHKNPALVARLQQLWEQNYTQKEMVDSLQSEGYQINDRELIRLRLRLKLLLRESVPRPRKPVAQGGVQKRSTKKKVGSKALPGKGLINQLGNAILAESSESEGSSNEEEEGAPHTLMGNQTTGDAQPAQSEVDQTPLDADEVLRRQLRQEHLQRESDEKWRMRKRRRRTRGWAGLPADTPGEPPRFPSETTIDEAKAYLGLDNSMYRRLRERFQELCETEHVVKKTLAGPEKWAQIVQRLIQEDTHLVSVFQGEPEVLQNNDALFRPKGQRALSIDVICMDVTKRLRTMETRMTLADAKNLLGINPEQTRHLRAAYIAKLKAAQVVNKHDAGEEQWAQLKTAWVNESEHLTRALSQGETDPGYVRKLRAVEVLARDVMKRQQQERLAQDPSKKKQIHQGPGPGPAPPVVAPQPGRRRQSAGLEYNASTQTSHTALPALSPSSDLQIDPSLLLAASDAAILPGLAYHQSEHQYQAHHDQTQNVHPPTSTPQHGSTHHYSQNYYPAATSQHTPPMPIYFRLHHLSTTPFPSKTVWLSILHAHSVNEIGNLVMREHPGTVMLKMEGLVVYRQDQGEREVMVEISDDEELAAYLGHVRSTGQGKATFVVLLGTGGGVYA</sequence>
<keyword evidence="2" id="KW-1185">Reference proteome</keyword>
<proteinExistence type="predicted"/>
<comment type="caution">
    <text evidence="1">The sequence shown here is derived from an EMBL/GenBank/DDBJ whole genome shotgun (WGS) entry which is preliminary data.</text>
</comment>
<accession>A0ACC2IH98</accession>
<gene>
    <name evidence="1" type="ORF">OPT61_g3586</name>
</gene>
<organism evidence="1 2">
    <name type="scientific">Boeremia exigua</name>
    <dbReference type="NCBI Taxonomy" id="749465"/>
    <lineage>
        <taxon>Eukaryota</taxon>
        <taxon>Fungi</taxon>
        <taxon>Dikarya</taxon>
        <taxon>Ascomycota</taxon>
        <taxon>Pezizomycotina</taxon>
        <taxon>Dothideomycetes</taxon>
        <taxon>Pleosporomycetidae</taxon>
        <taxon>Pleosporales</taxon>
        <taxon>Pleosporineae</taxon>
        <taxon>Didymellaceae</taxon>
        <taxon>Boeremia</taxon>
    </lineage>
</organism>
<evidence type="ECO:0000313" key="1">
    <source>
        <dbReference type="EMBL" id="KAJ8114573.1"/>
    </source>
</evidence>
<dbReference type="Proteomes" id="UP001153331">
    <property type="component" value="Unassembled WGS sequence"/>
</dbReference>
<evidence type="ECO:0000313" key="2">
    <source>
        <dbReference type="Proteomes" id="UP001153331"/>
    </source>
</evidence>
<name>A0ACC2IH98_9PLEO</name>